<feature type="transmembrane region" description="Helical" evidence="1">
    <location>
        <begin position="99"/>
        <end position="126"/>
    </location>
</feature>
<reference evidence="3" key="1">
    <citation type="submission" date="2020-08" db="EMBL/GenBank/DDBJ databases">
        <title>Genomic Encyclopedia of Type Strains, Phase IV (KMG-V): Genome sequencing to study the core and pangenomes of soil and plant-associated prokaryotes.</title>
        <authorList>
            <person name="Whitman W."/>
        </authorList>
    </citation>
    <scope>NUCLEOTIDE SEQUENCE [LARGE SCALE GENOMIC DNA]</scope>
    <source>
        <strain evidence="3">M8UP27</strain>
    </source>
</reference>
<evidence type="ECO:0000313" key="4">
    <source>
        <dbReference type="Proteomes" id="UP000568106"/>
    </source>
</evidence>
<sequence length="227" mass="24281">MTPLTCLKCQSSFSAYLDGDVSGQQMHKIASHLESCAVCEREFTAWRTTQQMLSSVGPAKAPADLALRLRLAISHEQSKRKSSWIDTVSLMWDNTARPMLLQVSAGFAGTIALVGSIALLLGLFAAPEPVMANDEPLGAMTSPHYLYSSVNPHAILTDHDGVIVVEASVNSDGKVYDYRIVSGPESSAVQSQVVDQLLTSVFQPASVFGAPVRGRVVLTFSGISVRG</sequence>
<dbReference type="Gene3D" id="1.10.10.1320">
    <property type="entry name" value="Anti-sigma factor, zinc-finger domain"/>
    <property type="match status" value="1"/>
</dbReference>
<dbReference type="InterPro" id="IPR027383">
    <property type="entry name" value="Znf_put"/>
</dbReference>
<feature type="domain" description="Putative zinc-finger" evidence="2">
    <location>
        <begin position="6"/>
        <end position="39"/>
    </location>
</feature>
<keyword evidence="1" id="KW-0812">Transmembrane</keyword>
<dbReference type="SUPFAM" id="SSF74653">
    <property type="entry name" value="TolA/TonB C-terminal domain"/>
    <property type="match status" value="1"/>
</dbReference>
<dbReference type="EMBL" id="JACHDY010000007">
    <property type="protein sequence ID" value="MBB5319281.1"/>
    <property type="molecule type" value="Genomic_DNA"/>
</dbReference>
<proteinExistence type="predicted"/>
<dbReference type="InterPro" id="IPR041916">
    <property type="entry name" value="Anti_sigma_zinc_sf"/>
</dbReference>
<name>A0A7W8IMX5_9BACT</name>
<keyword evidence="1" id="KW-1133">Transmembrane helix</keyword>
<comment type="caution">
    <text evidence="3">The sequence shown here is derived from an EMBL/GenBank/DDBJ whole genome shotgun (WGS) entry which is preliminary data.</text>
</comment>
<dbReference type="Proteomes" id="UP000568106">
    <property type="component" value="Unassembled WGS sequence"/>
</dbReference>
<protein>
    <recommendedName>
        <fullName evidence="2">Putative zinc-finger domain-containing protein</fullName>
    </recommendedName>
</protein>
<evidence type="ECO:0000256" key="1">
    <source>
        <dbReference type="SAM" id="Phobius"/>
    </source>
</evidence>
<keyword evidence="4" id="KW-1185">Reference proteome</keyword>
<accession>A0A7W8IMX5</accession>
<evidence type="ECO:0000313" key="3">
    <source>
        <dbReference type="EMBL" id="MBB5319281.1"/>
    </source>
</evidence>
<dbReference type="AlphaFoldDB" id="A0A7W8IMX5"/>
<keyword evidence="1" id="KW-0472">Membrane</keyword>
<evidence type="ECO:0000259" key="2">
    <source>
        <dbReference type="Pfam" id="PF13490"/>
    </source>
</evidence>
<gene>
    <name evidence="3" type="ORF">HDF09_003987</name>
</gene>
<dbReference type="Pfam" id="PF13490">
    <property type="entry name" value="zf-HC2"/>
    <property type="match status" value="1"/>
</dbReference>
<organism evidence="3 4">
    <name type="scientific">Tunturiibacter empetritectus</name>
    <dbReference type="NCBI Taxonomy" id="3069691"/>
    <lineage>
        <taxon>Bacteria</taxon>
        <taxon>Pseudomonadati</taxon>
        <taxon>Acidobacteriota</taxon>
        <taxon>Terriglobia</taxon>
        <taxon>Terriglobales</taxon>
        <taxon>Acidobacteriaceae</taxon>
        <taxon>Tunturiibacter</taxon>
    </lineage>
</organism>